<organism evidence="8 9">
    <name type="scientific">Dibothriocephalus latus</name>
    <name type="common">Fish tapeworm</name>
    <name type="synonym">Diphyllobothrium latum</name>
    <dbReference type="NCBI Taxonomy" id="60516"/>
    <lineage>
        <taxon>Eukaryota</taxon>
        <taxon>Metazoa</taxon>
        <taxon>Spiralia</taxon>
        <taxon>Lophotrochozoa</taxon>
        <taxon>Platyhelminthes</taxon>
        <taxon>Cestoda</taxon>
        <taxon>Eucestoda</taxon>
        <taxon>Diphyllobothriidea</taxon>
        <taxon>Diphyllobothriidae</taxon>
        <taxon>Dibothriocephalus</taxon>
    </lineage>
</organism>
<keyword evidence="3" id="KW-0540">Nuclease</keyword>
<dbReference type="GO" id="GO:0004519">
    <property type="term" value="F:endonuclease activity"/>
    <property type="evidence" value="ECO:0007669"/>
    <property type="project" value="UniProtKB-KW"/>
</dbReference>
<proteinExistence type="predicted"/>
<feature type="domain" description="Reverse transcriptase RNase H-like" evidence="7">
    <location>
        <begin position="109"/>
        <end position="175"/>
    </location>
</feature>
<dbReference type="InterPro" id="IPR043502">
    <property type="entry name" value="DNA/RNA_pol_sf"/>
</dbReference>
<dbReference type="Proteomes" id="UP000281553">
    <property type="component" value="Unassembled WGS sequence"/>
</dbReference>
<evidence type="ECO:0000313" key="9">
    <source>
        <dbReference type="Proteomes" id="UP000281553"/>
    </source>
</evidence>
<evidence type="ECO:0000256" key="3">
    <source>
        <dbReference type="ARBA" id="ARBA00022722"/>
    </source>
</evidence>
<keyword evidence="2" id="KW-0548">Nucleotidyltransferase</keyword>
<evidence type="ECO:0000256" key="5">
    <source>
        <dbReference type="ARBA" id="ARBA00022801"/>
    </source>
</evidence>
<dbReference type="GO" id="GO:0016787">
    <property type="term" value="F:hydrolase activity"/>
    <property type="evidence" value="ECO:0007669"/>
    <property type="project" value="UniProtKB-KW"/>
</dbReference>
<gene>
    <name evidence="8" type="ORF">DILT_LOCUS15800</name>
</gene>
<sequence length="207" mass="23439">MTMDSFPPEVQCILALTSACLSAAKITQRAIKLMELHGFANSPLASLRTPPVPPTLPVLWTASRVHEDRPGPCLPSDPYSSKGHFEFCRRNPFGLPEFLCMPLGVRNLKLKSAVSCYSTFGQELLPVYLAVKHFRNFLEGKDCTVSSDQKVLYFAFKSNTGKLNPQEIRKVDYISQFIRCIHHIDRSRNEIAHELLRPPFVHLQLFP</sequence>
<evidence type="ECO:0000256" key="4">
    <source>
        <dbReference type="ARBA" id="ARBA00022759"/>
    </source>
</evidence>
<evidence type="ECO:0000256" key="2">
    <source>
        <dbReference type="ARBA" id="ARBA00022695"/>
    </source>
</evidence>
<dbReference type="GO" id="GO:0003964">
    <property type="term" value="F:RNA-directed DNA polymerase activity"/>
    <property type="evidence" value="ECO:0007669"/>
    <property type="project" value="UniProtKB-KW"/>
</dbReference>
<evidence type="ECO:0000256" key="1">
    <source>
        <dbReference type="ARBA" id="ARBA00022679"/>
    </source>
</evidence>
<name>A0A3P7QI23_DIBLA</name>
<evidence type="ECO:0000313" key="8">
    <source>
        <dbReference type="EMBL" id="VDN31652.1"/>
    </source>
</evidence>
<dbReference type="OrthoDB" id="6287657at2759"/>
<evidence type="ECO:0000259" key="7">
    <source>
        <dbReference type="Pfam" id="PF17917"/>
    </source>
</evidence>
<keyword evidence="4" id="KW-0255">Endonuclease</keyword>
<dbReference type="InterPro" id="IPR041373">
    <property type="entry name" value="RT_RNaseH"/>
</dbReference>
<protein>
    <recommendedName>
        <fullName evidence="7">Reverse transcriptase RNase H-like domain-containing protein</fullName>
    </recommendedName>
</protein>
<dbReference type="AlphaFoldDB" id="A0A3P7QI23"/>
<dbReference type="EMBL" id="UYRU01081138">
    <property type="protein sequence ID" value="VDN31652.1"/>
    <property type="molecule type" value="Genomic_DNA"/>
</dbReference>
<keyword evidence="6" id="KW-0695">RNA-directed DNA polymerase</keyword>
<keyword evidence="9" id="KW-1185">Reference proteome</keyword>
<reference evidence="8 9" key="1">
    <citation type="submission" date="2018-11" db="EMBL/GenBank/DDBJ databases">
        <authorList>
            <consortium name="Pathogen Informatics"/>
        </authorList>
    </citation>
    <scope>NUCLEOTIDE SEQUENCE [LARGE SCALE GENOMIC DNA]</scope>
</reference>
<dbReference type="SUPFAM" id="SSF56672">
    <property type="entry name" value="DNA/RNA polymerases"/>
    <property type="match status" value="1"/>
</dbReference>
<dbReference type="Pfam" id="PF17917">
    <property type="entry name" value="RT_RNaseH"/>
    <property type="match status" value="1"/>
</dbReference>
<keyword evidence="5" id="KW-0378">Hydrolase</keyword>
<keyword evidence="1" id="KW-0808">Transferase</keyword>
<evidence type="ECO:0000256" key="6">
    <source>
        <dbReference type="ARBA" id="ARBA00022918"/>
    </source>
</evidence>
<accession>A0A3P7QI23</accession>